<accession>A0AAV0YVC3</accession>
<dbReference type="Proteomes" id="UP001157006">
    <property type="component" value="Chromosome 1L"/>
</dbReference>
<reference evidence="1 2" key="1">
    <citation type="submission" date="2023-01" db="EMBL/GenBank/DDBJ databases">
        <authorList>
            <person name="Kreplak J."/>
        </authorList>
    </citation>
    <scope>NUCLEOTIDE SEQUENCE [LARGE SCALE GENOMIC DNA]</scope>
</reference>
<evidence type="ECO:0000313" key="2">
    <source>
        <dbReference type="Proteomes" id="UP001157006"/>
    </source>
</evidence>
<sequence>MDVDKEIAVANFSSPPVLILPPLAFLYSGNQLSFLWMGNQLSCVVPKSVDKSEAYHIYILDFDSGKWSLYHETEPLHFDFVADCGRRFTILFISFRFWILDQIIFQIVIGPWKIENMPKGRYTMHFSYSVGTRKFTKMEGITTANHDVWLHTNSLISLSTTPT</sequence>
<proteinExistence type="predicted"/>
<evidence type="ECO:0000313" key="1">
    <source>
        <dbReference type="EMBL" id="CAI8589417.1"/>
    </source>
</evidence>
<keyword evidence="2" id="KW-1185">Reference proteome</keyword>
<evidence type="ECO:0008006" key="3">
    <source>
        <dbReference type="Google" id="ProtNLM"/>
    </source>
</evidence>
<gene>
    <name evidence="1" type="ORF">VFH_I392080</name>
</gene>
<dbReference type="EMBL" id="OX451736">
    <property type="protein sequence ID" value="CAI8589417.1"/>
    <property type="molecule type" value="Genomic_DNA"/>
</dbReference>
<name>A0AAV0YVC3_VICFA</name>
<protein>
    <recommendedName>
        <fullName evidence="3">F-box protein</fullName>
    </recommendedName>
</protein>
<organism evidence="1 2">
    <name type="scientific">Vicia faba</name>
    <name type="common">Broad bean</name>
    <name type="synonym">Faba vulgaris</name>
    <dbReference type="NCBI Taxonomy" id="3906"/>
    <lineage>
        <taxon>Eukaryota</taxon>
        <taxon>Viridiplantae</taxon>
        <taxon>Streptophyta</taxon>
        <taxon>Embryophyta</taxon>
        <taxon>Tracheophyta</taxon>
        <taxon>Spermatophyta</taxon>
        <taxon>Magnoliopsida</taxon>
        <taxon>eudicotyledons</taxon>
        <taxon>Gunneridae</taxon>
        <taxon>Pentapetalae</taxon>
        <taxon>rosids</taxon>
        <taxon>fabids</taxon>
        <taxon>Fabales</taxon>
        <taxon>Fabaceae</taxon>
        <taxon>Papilionoideae</taxon>
        <taxon>50 kb inversion clade</taxon>
        <taxon>NPAAA clade</taxon>
        <taxon>Hologalegina</taxon>
        <taxon>IRL clade</taxon>
        <taxon>Fabeae</taxon>
        <taxon>Vicia</taxon>
    </lineage>
</organism>
<dbReference type="AlphaFoldDB" id="A0AAV0YVC3"/>